<keyword evidence="9" id="KW-1185">Reference proteome</keyword>
<dbReference type="NCBIfam" id="TIGR02432">
    <property type="entry name" value="lysidine_TilS_N"/>
    <property type="match status" value="1"/>
</dbReference>
<evidence type="ECO:0000256" key="5">
    <source>
        <dbReference type="ARBA" id="ARBA00048539"/>
    </source>
</evidence>
<dbReference type="EMBL" id="JAUSWH010000012">
    <property type="protein sequence ID" value="MDQ0457050.1"/>
    <property type="molecule type" value="Genomic_DNA"/>
</dbReference>
<keyword evidence="6" id="KW-0963">Cytoplasm</keyword>
<proteinExistence type="inferred from homology"/>
<reference evidence="8 9" key="1">
    <citation type="submission" date="2023-07" db="EMBL/GenBank/DDBJ databases">
        <title>Genomic Encyclopedia of Type Strains, Phase IV (KMG-IV): sequencing the most valuable type-strain genomes for metagenomic binning, comparative biology and taxonomic classification.</title>
        <authorList>
            <person name="Goeker M."/>
        </authorList>
    </citation>
    <scope>NUCLEOTIDE SEQUENCE [LARGE SCALE GENOMIC DNA]</scope>
    <source>
        <strain evidence="8 9">DSM 100301</strain>
    </source>
</reference>
<dbReference type="RefSeq" id="WP_307159235.1">
    <property type="nucleotide sequence ID" value="NZ_JAUSWH010000012.1"/>
</dbReference>
<dbReference type="SUPFAM" id="SSF52402">
    <property type="entry name" value="Adenine nucleotide alpha hydrolases-like"/>
    <property type="match status" value="1"/>
</dbReference>
<sequence length="434" mass="46738">MSAPRPALPEKGFHLPHLLRFLARIDRPARLLVAVSGGSDSLGLLLGLHHLLTQPAFSSIELIAATIDHGLRAASGAEAETVGRICARHRIPHHIRRWEGEKPSSGLSAAAREARYGLLADLAAEIGANAILTGHTAEDQAETVSMRALRRGPEPLADMPLGLSGMADHLLFDRRIWIYRPLLDASRQDMRAFLQQLGETWVDDPSNSNPAFERARIRLGQQPAENPSTFSPLARAALMRQAAACLERHVRFPLPGLAAVEASAFHKAGVRPMLSVLVATLGGLAHGPGMEALSTLMALGEKPPGSRITLGRCLIHRHKAAVLITREQRGLPSILVAPGKRCIWDGRFAVRNWGKSTISLGPAKQPPEKSGESTRGLPASLITLARQTQPDPADNLEISPIIAPYCRFLPGFDLALAEKLSELMGAGIVPAQPF</sequence>
<evidence type="ECO:0000313" key="8">
    <source>
        <dbReference type="EMBL" id="MDQ0457050.1"/>
    </source>
</evidence>
<dbReference type="Proteomes" id="UP001235269">
    <property type="component" value="Unassembled WGS sequence"/>
</dbReference>
<keyword evidence="4 6" id="KW-0067">ATP-binding</keyword>
<comment type="domain">
    <text evidence="6">The N-terminal region contains the highly conserved SGGXDS motif, predicted to be a P-loop motif involved in ATP binding.</text>
</comment>
<dbReference type="Pfam" id="PF01171">
    <property type="entry name" value="ATP_bind_3"/>
    <property type="match status" value="1"/>
</dbReference>
<evidence type="ECO:0000256" key="1">
    <source>
        <dbReference type="ARBA" id="ARBA00022598"/>
    </source>
</evidence>
<name>A0ABU0IFN5_9HYPH</name>
<comment type="catalytic activity">
    <reaction evidence="5 6">
        <text>cytidine(34) in tRNA(Ile2) + L-lysine + ATP = lysidine(34) in tRNA(Ile2) + AMP + diphosphate + H(+)</text>
        <dbReference type="Rhea" id="RHEA:43744"/>
        <dbReference type="Rhea" id="RHEA-COMP:10625"/>
        <dbReference type="Rhea" id="RHEA-COMP:10670"/>
        <dbReference type="ChEBI" id="CHEBI:15378"/>
        <dbReference type="ChEBI" id="CHEBI:30616"/>
        <dbReference type="ChEBI" id="CHEBI:32551"/>
        <dbReference type="ChEBI" id="CHEBI:33019"/>
        <dbReference type="ChEBI" id="CHEBI:82748"/>
        <dbReference type="ChEBI" id="CHEBI:83665"/>
        <dbReference type="ChEBI" id="CHEBI:456215"/>
        <dbReference type="EC" id="6.3.4.19"/>
    </reaction>
</comment>
<evidence type="ECO:0000256" key="4">
    <source>
        <dbReference type="ARBA" id="ARBA00022840"/>
    </source>
</evidence>
<keyword evidence="2 6" id="KW-0819">tRNA processing</keyword>
<comment type="subcellular location">
    <subcellularLocation>
        <location evidence="6">Cytoplasm</location>
    </subcellularLocation>
</comment>
<dbReference type="EC" id="6.3.4.19" evidence="6"/>
<dbReference type="PANTHER" id="PTHR43033">
    <property type="entry name" value="TRNA(ILE)-LYSIDINE SYNTHASE-RELATED"/>
    <property type="match status" value="1"/>
</dbReference>
<keyword evidence="1 6" id="KW-0436">Ligase</keyword>
<accession>A0ABU0IFN5</accession>
<evidence type="ECO:0000256" key="3">
    <source>
        <dbReference type="ARBA" id="ARBA00022741"/>
    </source>
</evidence>
<comment type="similarity">
    <text evidence="6">Belongs to the tRNA(Ile)-lysidine synthase family.</text>
</comment>
<comment type="caution">
    <text evidence="8">The sequence shown here is derived from an EMBL/GenBank/DDBJ whole genome shotgun (WGS) entry which is preliminary data.</text>
</comment>
<evidence type="ECO:0000256" key="2">
    <source>
        <dbReference type="ARBA" id="ARBA00022694"/>
    </source>
</evidence>
<dbReference type="InterPro" id="IPR014729">
    <property type="entry name" value="Rossmann-like_a/b/a_fold"/>
</dbReference>
<feature type="domain" description="tRNA(Ile)-lysidine/2-thiocytidine synthase N-terminal" evidence="7">
    <location>
        <begin position="31"/>
        <end position="218"/>
    </location>
</feature>
<keyword evidence="3 6" id="KW-0547">Nucleotide-binding</keyword>
<organism evidence="8 9">
    <name type="scientific">Rhizobium paknamense</name>
    <dbReference type="NCBI Taxonomy" id="1206817"/>
    <lineage>
        <taxon>Bacteria</taxon>
        <taxon>Pseudomonadati</taxon>
        <taxon>Pseudomonadota</taxon>
        <taxon>Alphaproteobacteria</taxon>
        <taxon>Hyphomicrobiales</taxon>
        <taxon>Rhizobiaceae</taxon>
        <taxon>Rhizobium/Agrobacterium group</taxon>
        <taxon>Rhizobium</taxon>
    </lineage>
</organism>
<dbReference type="InterPro" id="IPR012094">
    <property type="entry name" value="tRNA_Ile_lys_synt"/>
</dbReference>
<dbReference type="InterPro" id="IPR012795">
    <property type="entry name" value="tRNA_Ile_lys_synt_N"/>
</dbReference>
<evidence type="ECO:0000313" key="9">
    <source>
        <dbReference type="Proteomes" id="UP001235269"/>
    </source>
</evidence>
<protein>
    <recommendedName>
        <fullName evidence="6">tRNA(Ile)-lysidine synthase</fullName>
        <ecNumber evidence="6">6.3.4.19</ecNumber>
    </recommendedName>
    <alternativeName>
        <fullName evidence="6">tRNA(Ile)-2-lysyl-cytidine synthase</fullName>
    </alternativeName>
    <alternativeName>
        <fullName evidence="6">tRNA(Ile)-lysidine synthetase</fullName>
    </alternativeName>
</protein>
<evidence type="ECO:0000259" key="7">
    <source>
        <dbReference type="Pfam" id="PF01171"/>
    </source>
</evidence>
<dbReference type="PANTHER" id="PTHR43033:SF5">
    <property type="entry name" value="TRNA(ILE)-LYSIDINE SYNTHETASE"/>
    <property type="match status" value="1"/>
</dbReference>
<dbReference type="HAMAP" id="MF_01161">
    <property type="entry name" value="tRNA_Ile_lys_synt"/>
    <property type="match status" value="1"/>
</dbReference>
<dbReference type="Gene3D" id="3.40.50.620">
    <property type="entry name" value="HUPs"/>
    <property type="match status" value="1"/>
</dbReference>
<dbReference type="CDD" id="cd01992">
    <property type="entry name" value="TilS_N"/>
    <property type="match status" value="1"/>
</dbReference>
<gene>
    <name evidence="6" type="primary">tilS</name>
    <name evidence="8" type="ORF">QO005_003397</name>
</gene>
<feature type="binding site" evidence="6">
    <location>
        <begin position="36"/>
        <end position="41"/>
    </location>
    <ligand>
        <name>ATP</name>
        <dbReference type="ChEBI" id="CHEBI:30616"/>
    </ligand>
</feature>
<dbReference type="InterPro" id="IPR011063">
    <property type="entry name" value="TilS/TtcA_N"/>
</dbReference>
<evidence type="ECO:0000256" key="6">
    <source>
        <dbReference type="HAMAP-Rule" id="MF_01161"/>
    </source>
</evidence>
<comment type="function">
    <text evidence="6">Ligates lysine onto the cytidine present at position 34 of the AUA codon-specific tRNA(Ile) that contains the anticodon CAU, in an ATP-dependent manner. Cytidine is converted to lysidine, thus changing the amino acid specificity of the tRNA from methionine to isoleucine.</text>
</comment>
<dbReference type="GO" id="GO:0032267">
    <property type="term" value="F:tRNA(Ile)-lysidine synthase activity"/>
    <property type="evidence" value="ECO:0007669"/>
    <property type="project" value="UniProtKB-EC"/>
</dbReference>